<sequence>MKKEPALQFPGKKNFILTSFLWFYRISWPSCIKSSFLSVVIVLSLNYRPNSVQIDSDKRADELIKSLDCPRGVALFPLAEVGRPVGLCKKWAYGQSRAHQTWALAAVHLGAPAACTPLSEVGVGVDRTWPGSRVERTWGALVRLFPAPSQWVPGELSGVFIAAGNAHLVGFWVLNRHPVSGAEWDSVAQGGTGKHVLHLFC</sequence>
<name>A0ABN8ZSW8_RANTA</name>
<dbReference type="Proteomes" id="UP001176941">
    <property type="component" value="Chromosome 5"/>
</dbReference>
<accession>A0ABN8ZSW8</accession>
<proteinExistence type="predicted"/>
<evidence type="ECO:0000313" key="2">
    <source>
        <dbReference type="Proteomes" id="UP001176941"/>
    </source>
</evidence>
<protein>
    <submittedName>
        <fullName evidence="1">Uncharacterized protein</fullName>
    </submittedName>
</protein>
<organism evidence="1 2">
    <name type="scientific">Rangifer tarandus platyrhynchus</name>
    <name type="common">Svalbard reindeer</name>
    <dbReference type="NCBI Taxonomy" id="3082113"/>
    <lineage>
        <taxon>Eukaryota</taxon>
        <taxon>Metazoa</taxon>
        <taxon>Chordata</taxon>
        <taxon>Craniata</taxon>
        <taxon>Vertebrata</taxon>
        <taxon>Euteleostomi</taxon>
        <taxon>Mammalia</taxon>
        <taxon>Eutheria</taxon>
        <taxon>Laurasiatheria</taxon>
        <taxon>Artiodactyla</taxon>
        <taxon>Ruminantia</taxon>
        <taxon>Pecora</taxon>
        <taxon>Cervidae</taxon>
        <taxon>Odocoileinae</taxon>
        <taxon>Rangifer</taxon>
    </lineage>
</organism>
<dbReference type="EMBL" id="OX459941">
    <property type="protein sequence ID" value="CAI9176061.1"/>
    <property type="molecule type" value="Genomic_DNA"/>
</dbReference>
<reference evidence="1" key="1">
    <citation type="submission" date="2023-04" db="EMBL/GenBank/DDBJ databases">
        <authorList>
            <consortium name="ELIXIR-Norway"/>
        </authorList>
    </citation>
    <scope>NUCLEOTIDE SEQUENCE [LARGE SCALE GENOMIC DNA]</scope>
</reference>
<keyword evidence="2" id="KW-1185">Reference proteome</keyword>
<gene>
    <name evidence="1" type="ORF">MRATA1EN1_LOCUS25023</name>
</gene>
<evidence type="ECO:0000313" key="1">
    <source>
        <dbReference type="EMBL" id="CAI9176061.1"/>
    </source>
</evidence>